<dbReference type="AlphaFoldDB" id="A0A1I2HEB3"/>
<evidence type="ECO:0000313" key="2">
    <source>
        <dbReference type="EMBL" id="SFF27888.1"/>
    </source>
</evidence>
<organism evidence="2 3">
    <name type="scientific">Thermoflexibacter ruber</name>
    <dbReference type="NCBI Taxonomy" id="1003"/>
    <lineage>
        <taxon>Bacteria</taxon>
        <taxon>Pseudomonadati</taxon>
        <taxon>Bacteroidota</taxon>
        <taxon>Cytophagia</taxon>
        <taxon>Cytophagales</taxon>
        <taxon>Thermoflexibacteraceae</taxon>
        <taxon>Thermoflexibacter</taxon>
    </lineage>
</organism>
<dbReference type="RefSeq" id="WP_091546335.1">
    <property type="nucleotide sequence ID" value="NZ_FONY01000023.1"/>
</dbReference>
<reference evidence="3" key="1">
    <citation type="submission" date="2016-10" db="EMBL/GenBank/DDBJ databases">
        <authorList>
            <person name="Varghese N."/>
            <person name="Submissions S."/>
        </authorList>
    </citation>
    <scope>NUCLEOTIDE SEQUENCE [LARGE SCALE GENOMIC DNA]</scope>
    <source>
        <strain>GEY</strain>
        <strain evidence="3">DSM 9560</strain>
    </source>
</reference>
<feature type="chain" id="PRO_5011498456" description="Outer membrane protein beta-barrel domain-containing protein" evidence="1">
    <location>
        <begin position="23"/>
        <end position="209"/>
    </location>
</feature>
<sequence>MQKKIFWIGLALVLASSLQVNAQYAKTDSTYKRWFVGTSLFVIMGNFDKENPPNFAQIDIGYRITGKDIIRFSPKTWKYAWPNGIHPFLNEAYKKPEEKFPGYVREIGITASYQRFLWKGLYAQLDVMPTWQIFANDNGNKIKDGFQIFNSYRLGYHIKLFKDKFFFQPSICVTHRAYHTQLPDGFKQLDDKWSKFVFPEPGFNIGFNF</sequence>
<evidence type="ECO:0000256" key="1">
    <source>
        <dbReference type="SAM" id="SignalP"/>
    </source>
</evidence>
<dbReference type="STRING" id="1003.SAMN04488541_102349"/>
<evidence type="ECO:0008006" key="4">
    <source>
        <dbReference type="Google" id="ProtNLM"/>
    </source>
</evidence>
<evidence type="ECO:0000313" key="3">
    <source>
        <dbReference type="Proteomes" id="UP000199513"/>
    </source>
</evidence>
<gene>
    <name evidence="2" type="ORF">SAMN04488541_102349</name>
</gene>
<proteinExistence type="predicted"/>
<keyword evidence="1" id="KW-0732">Signal</keyword>
<name>A0A1I2HEB3_9BACT</name>
<feature type="signal peptide" evidence="1">
    <location>
        <begin position="1"/>
        <end position="22"/>
    </location>
</feature>
<dbReference type="EMBL" id="FONY01000023">
    <property type="protein sequence ID" value="SFF27888.1"/>
    <property type="molecule type" value="Genomic_DNA"/>
</dbReference>
<protein>
    <recommendedName>
        <fullName evidence="4">Outer membrane protein beta-barrel domain-containing protein</fullName>
    </recommendedName>
</protein>
<accession>A0A1I2HEB3</accession>
<dbReference type="OrthoDB" id="827620at2"/>
<dbReference type="Proteomes" id="UP000199513">
    <property type="component" value="Unassembled WGS sequence"/>
</dbReference>
<keyword evidence="3" id="KW-1185">Reference proteome</keyword>